<sequence length="331" mass="35407">MKKALSLFLGAALCAAALSGCSSKNDLQTVRLCEVTHSIFYAPQYAAMELGYFAEEGIEIELSNGGGADKVMSAVLSDSMDIGLAGPEACIYVYNEGKEDYPQVFAQLTKRDGSMLVGRTEQPDFTWQSLKGSHILPGRKGGVPYMAFEYALKENGLDPAADLLLDTSVQFDNMTGAFLGGTADYVTVFEPAASSLQAEGKGYIVAAVGDAVGDLPYTAYFAKSSYMEENPELIQGFANAVAKGEAWVKTHSAKEVAKLVAPHFADTDLELLTSAVENYQKVGAYCETPAMSEEGFERLQTIMESAGELSQRAAFDAVVNNTFAEKAVSTN</sequence>
<organism evidence="4 5">
    <name type="scientific">Candidatus Ruthenibacterium avium</name>
    <dbReference type="NCBI Taxonomy" id="2838751"/>
    <lineage>
        <taxon>Bacteria</taxon>
        <taxon>Bacillati</taxon>
        <taxon>Bacillota</taxon>
        <taxon>Clostridia</taxon>
        <taxon>Eubacteriales</taxon>
        <taxon>Oscillospiraceae</taxon>
        <taxon>Ruthenibacterium</taxon>
    </lineage>
</organism>
<dbReference type="PANTHER" id="PTHR30024">
    <property type="entry name" value="ALIPHATIC SULFONATES-BINDING PROTEIN-RELATED"/>
    <property type="match status" value="1"/>
</dbReference>
<dbReference type="EMBL" id="DWYA01000031">
    <property type="protein sequence ID" value="HJB39383.1"/>
    <property type="molecule type" value="Genomic_DNA"/>
</dbReference>
<dbReference type="GO" id="GO:0042597">
    <property type="term" value="C:periplasmic space"/>
    <property type="evidence" value="ECO:0007669"/>
    <property type="project" value="UniProtKB-SubCell"/>
</dbReference>
<dbReference type="SUPFAM" id="SSF53850">
    <property type="entry name" value="Periplasmic binding protein-like II"/>
    <property type="match status" value="1"/>
</dbReference>
<gene>
    <name evidence="4" type="ORF">H9943_03190</name>
</gene>
<reference evidence="4" key="2">
    <citation type="submission" date="2021-04" db="EMBL/GenBank/DDBJ databases">
        <authorList>
            <person name="Gilroy R."/>
        </authorList>
    </citation>
    <scope>NUCLEOTIDE SEQUENCE</scope>
    <source>
        <strain evidence="4">ChiBcec8-14828</strain>
    </source>
</reference>
<comment type="similarity">
    <text evidence="2">Belongs to the bacterial solute-binding protein SsuA/TauA family.</text>
</comment>
<evidence type="ECO:0000256" key="2">
    <source>
        <dbReference type="ARBA" id="ARBA00010742"/>
    </source>
</evidence>
<name>A0A9D2M2Y5_9FIRM</name>
<dbReference type="PROSITE" id="PS51257">
    <property type="entry name" value="PROKAR_LIPOPROTEIN"/>
    <property type="match status" value="1"/>
</dbReference>
<dbReference type="PANTHER" id="PTHR30024:SF47">
    <property type="entry name" value="TAURINE-BINDING PERIPLASMIC PROTEIN"/>
    <property type="match status" value="1"/>
</dbReference>
<keyword evidence="3" id="KW-0732">Signal</keyword>
<proteinExistence type="inferred from homology"/>
<protein>
    <submittedName>
        <fullName evidence="4">ABC transporter substrate-binding protein</fullName>
    </submittedName>
</protein>
<dbReference type="Gene3D" id="3.40.190.10">
    <property type="entry name" value="Periplasmic binding protein-like II"/>
    <property type="match status" value="2"/>
</dbReference>
<dbReference type="AlphaFoldDB" id="A0A9D2M2Y5"/>
<comment type="subcellular location">
    <subcellularLocation>
        <location evidence="1">Periplasm</location>
    </subcellularLocation>
</comment>
<evidence type="ECO:0000256" key="3">
    <source>
        <dbReference type="ARBA" id="ARBA00022729"/>
    </source>
</evidence>
<evidence type="ECO:0000256" key="1">
    <source>
        <dbReference type="ARBA" id="ARBA00004418"/>
    </source>
</evidence>
<dbReference type="Proteomes" id="UP000824209">
    <property type="component" value="Unassembled WGS sequence"/>
</dbReference>
<dbReference type="Pfam" id="PF13379">
    <property type="entry name" value="NMT1_2"/>
    <property type="match status" value="1"/>
</dbReference>
<accession>A0A9D2M2Y5</accession>
<reference evidence="4" key="1">
    <citation type="journal article" date="2021" name="PeerJ">
        <title>Extensive microbial diversity within the chicken gut microbiome revealed by metagenomics and culture.</title>
        <authorList>
            <person name="Gilroy R."/>
            <person name="Ravi A."/>
            <person name="Getino M."/>
            <person name="Pursley I."/>
            <person name="Horton D.L."/>
            <person name="Alikhan N.F."/>
            <person name="Baker D."/>
            <person name="Gharbi K."/>
            <person name="Hall N."/>
            <person name="Watson M."/>
            <person name="Adriaenssens E.M."/>
            <person name="Foster-Nyarko E."/>
            <person name="Jarju S."/>
            <person name="Secka A."/>
            <person name="Antonio M."/>
            <person name="Oren A."/>
            <person name="Chaudhuri R.R."/>
            <person name="La Ragione R."/>
            <person name="Hildebrand F."/>
            <person name="Pallen M.J."/>
        </authorList>
    </citation>
    <scope>NUCLEOTIDE SEQUENCE</scope>
    <source>
        <strain evidence="4">ChiBcec8-14828</strain>
    </source>
</reference>
<comment type="caution">
    <text evidence="4">The sequence shown here is derived from an EMBL/GenBank/DDBJ whole genome shotgun (WGS) entry which is preliminary data.</text>
</comment>
<evidence type="ECO:0000313" key="4">
    <source>
        <dbReference type="EMBL" id="HJB39383.1"/>
    </source>
</evidence>
<evidence type="ECO:0000313" key="5">
    <source>
        <dbReference type="Proteomes" id="UP000824209"/>
    </source>
</evidence>